<keyword evidence="5 6" id="KW-0456">Lyase</keyword>
<dbReference type="PANTHER" id="PTHR42844">
    <property type="entry name" value="DIHYDRONEOPTERIN ALDOLASE 1-RELATED"/>
    <property type="match status" value="1"/>
</dbReference>
<evidence type="ECO:0000256" key="1">
    <source>
        <dbReference type="ARBA" id="ARBA00001353"/>
    </source>
</evidence>
<dbReference type="EMBL" id="CP003273">
    <property type="protein sequence ID" value="AGK99779.1"/>
    <property type="molecule type" value="Genomic_DNA"/>
</dbReference>
<dbReference type="FunFam" id="3.30.1130.10:FF:000003">
    <property type="entry name" value="7,8-dihydroneopterin aldolase"/>
    <property type="match status" value="1"/>
</dbReference>
<dbReference type="InterPro" id="IPR006157">
    <property type="entry name" value="FolB_dom"/>
</dbReference>
<dbReference type="NCBIfam" id="TIGR00525">
    <property type="entry name" value="folB"/>
    <property type="match status" value="1"/>
</dbReference>
<dbReference type="GO" id="GO:0004150">
    <property type="term" value="F:dihydroneopterin aldolase activity"/>
    <property type="evidence" value="ECO:0007669"/>
    <property type="project" value="UniProtKB-UniRule"/>
</dbReference>
<reference evidence="8 9" key="1">
    <citation type="submission" date="2012-01" db="EMBL/GenBank/DDBJ databases">
        <title>Complete sequence of Desulfotomaculum gibsoniae DSM 7213.</title>
        <authorList>
            <consortium name="US DOE Joint Genome Institute"/>
            <person name="Lucas S."/>
            <person name="Han J."/>
            <person name="Lapidus A."/>
            <person name="Cheng J.-F."/>
            <person name="Goodwin L."/>
            <person name="Pitluck S."/>
            <person name="Peters L."/>
            <person name="Ovchinnikova G."/>
            <person name="Teshima H."/>
            <person name="Detter J.C."/>
            <person name="Han C."/>
            <person name="Tapia R."/>
            <person name="Land M."/>
            <person name="Hauser L."/>
            <person name="Kyrpides N."/>
            <person name="Ivanova N."/>
            <person name="Pagani I."/>
            <person name="Parshina S."/>
            <person name="Plugge C."/>
            <person name="Muyzer G."/>
            <person name="Kuever J."/>
            <person name="Ivanova A."/>
            <person name="Nazina T."/>
            <person name="Klenk H.-P."/>
            <person name="Brambilla E."/>
            <person name="Spring S."/>
            <person name="Stams A.F."/>
            <person name="Woyke T."/>
        </authorList>
    </citation>
    <scope>NUCLEOTIDE SEQUENCE [LARGE SCALE GENOMIC DNA]</scope>
    <source>
        <strain evidence="8 9">DSM 7213</strain>
    </source>
</reference>
<proteinExistence type="inferred from homology"/>
<dbReference type="Proteomes" id="UP000013520">
    <property type="component" value="Chromosome"/>
</dbReference>
<dbReference type="SMART" id="SM00905">
    <property type="entry name" value="FolB"/>
    <property type="match status" value="1"/>
</dbReference>
<sequence length="133" mass="14832">MHWKAVFNLDKIIMSSMSFFGYHGVLPQERELGQQFVVDVELQLDLRAAGEKDDPDKTVSYADVYEVVRRVVTGEPSKLIEAVAEQIAGEVLQQFAVQQVLVRVKKPAAPVPGQFSYMAVEIVRSRAKAVIGQ</sequence>
<dbReference type="PANTHER" id="PTHR42844:SF1">
    <property type="entry name" value="DIHYDRONEOPTERIN ALDOLASE 1-RELATED"/>
    <property type="match status" value="1"/>
</dbReference>
<comment type="function">
    <text evidence="6">Catalyzes the conversion of 7,8-dihydroneopterin to 6-hydroxymethyl-7,8-dihydropterin.</text>
</comment>
<comment type="catalytic activity">
    <reaction evidence="1 6">
        <text>7,8-dihydroneopterin = 6-hydroxymethyl-7,8-dihydropterin + glycolaldehyde</text>
        <dbReference type="Rhea" id="RHEA:10540"/>
        <dbReference type="ChEBI" id="CHEBI:17001"/>
        <dbReference type="ChEBI" id="CHEBI:17071"/>
        <dbReference type="ChEBI" id="CHEBI:44841"/>
        <dbReference type="EC" id="4.1.2.25"/>
    </reaction>
</comment>
<feature type="domain" description="Dihydroneopterin aldolase/epimerase" evidence="7">
    <location>
        <begin position="12"/>
        <end position="124"/>
    </location>
</feature>
<gene>
    <name evidence="8" type="ORF">Desgi_0166</name>
</gene>
<accession>R4KGX5</accession>
<dbReference type="InterPro" id="IPR006156">
    <property type="entry name" value="Dihydroneopterin_aldolase"/>
</dbReference>
<dbReference type="Pfam" id="PF02152">
    <property type="entry name" value="FolB"/>
    <property type="match status" value="1"/>
</dbReference>
<dbReference type="CDD" id="cd00534">
    <property type="entry name" value="DHNA_DHNTPE"/>
    <property type="match status" value="1"/>
</dbReference>
<protein>
    <recommendedName>
        <fullName evidence="6">7,8-dihydroneopterin aldolase</fullName>
        <ecNumber evidence="6">4.1.2.25</ecNumber>
    </recommendedName>
</protein>
<dbReference type="UniPathway" id="UPA00077">
    <property type="reaction ID" value="UER00154"/>
</dbReference>
<dbReference type="EC" id="4.1.2.25" evidence="6"/>
<dbReference type="GO" id="GO:0046654">
    <property type="term" value="P:tetrahydrofolate biosynthetic process"/>
    <property type="evidence" value="ECO:0007669"/>
    <property type="project" value="UniProtKB-UniRule"/>
</dbReference>
<dbReference type="Gene3D" id="3.30.1130.10">
    <property type="match status" value="1"/>
</dbReference>
<comment type="pathway">
    <text evidence="2 6">Cofactor biosynthesis; tetrahydrofolate biosynthesis; 2-amino-4-hydroxy-6-hydroxymethyl-7,8-dihydropteridine diphosphate from 7,8-dihydroneopterin triphosphate: step 3/4.</text>
</comment>
<evidence type="ECO:0000256" key="3">
    <source>
        <dbReference type="ARBA" id="ARBA00005708"/>
    </source>
</evidence>
<evidence type="ECO:0000313" key="9">
    <source>
        <dbReference type="Proteomes" id="UP000013520"/>
    </source>
</evidence>
<dbReference type="HOGENOM" id="CLU_112632_1_3_9"/>
<dbReference type="GO" id="GO:0046656">
    <property type="term" value="P:folic acid biosynthetic process"/>
    <property type="evidence" value="ECO:0007669"/>
    <property type="project" value="UniProtKB-UniRule"/>
</dbReference>
<keyword evidence="9" id="KW-1185">Reference proteome</keyword>
<name>R4KGX5_9FIRM</name>
<evidence type="ECO:0000256" key="5">
    <source>
        <dbReference type="ARBA" id="ARBA00023239"/>
    </source>
</evidence>
<dbReference type="KEGG" id="dgi:Desgi_0166"/>
<evidence type="ECO:0000256" key="4">
    <source>
        <dbReference type="ARBA" id="ARBA00022909"/>
    </source>
</evidence>
<organism evidence="8 9">
    <name type="scientific">Desulfoscipio gibsoniae DSM 7213</name>
    <dbReference type="NCBI Taxonomy" id="767817"/>
    <lineage>
        <taxon>Bacteria</taxon>
        <taxon>Bacillati</taxon>
        <taxon>Bacillota</taxon>
        <taxon>Clostridia</taxon>
        <taxon>Eubacteriales</taxon>
        <taxon>Desulfallaceae</taxon>
        <taxon>Desulfoscipio</taxon>
    </lineage>
</organism>
<keyword evidence="4 6" id="KW-0289">Folate biosynthesis</keyword>
<comment type="similarity">
    <text evidence="3 6">Belongs to the DHNA family.</text>
</comment>
<dbReference type="AlphaFoldDB" id="R4KGX5"/>
<dbReference type="InterPro" id="IPR043133">
    <property type="entry name" value="GTP-CH-I_C/QueF"/>
</dbReference>
<evidence type="ECO:0000256" key="2">
    <source>
        <dbReference type="ARBA" id="ARBA00005013"/>
    </source>
</evidence>
<dbReference type="eggNOG" id="COG1539">
    <property type="taxonomic scope" value="Bacteria"/>
</dbReference>
<evidence type="ECO:0000259" key="7">
    <source>
        <dbReference type="SMART" id="SM00905"/>
    </source>
</evidence>
<dbReference type="GO" id="GO:0005737">
    <property type="term" value="C:cytoplasm"/>
    <property type="evidence" value="ECO:0007669"/>
    <property type="project" value="TreeGrafter"/>
</dbReference>
<evidence type="ECO:0000313" key="8">
    <source>
        <dbReference type="EMBL" id="AGK99779.1"/>
    </source>
</evidence>
<evidence type="ECO:0000256" key="6">
    <source>
        <dbReference type="RuleBase" id="RU362079"/>
    </source>
</evidence>
<dbReference type="STRING" id="767817.Desgi_0166"/>
<dbReference type="SUPFAM" id="SSF55620">
    <property type="entry name" value="Tetrahydrobiopterin biosynthesis enzymes-like"/>
    <property type="match status" value="1"/>
</dbReference>
<dbReference type="NCBIfam" id="TIGR00526">
    <property type="entry name" value="folB_dom"/>
    <property type="match status" value="1"/>
</dbReference>